<name>A0A073HX60_9SPIT</name>
<organism evidence="1 2">
    <name type="scientific">Oxytricha trifallax</name>
    <dbReference type="NCBI Taxonomy" id="1172189"/>
    <lineage>
        <taxon>Eukaryota</taxon>
        <taxon>Sar</taxon>
        <taxon>Alveolata</taxon>
        <taxon>Ciliophora</taxon>
        <taxon>Intramacronucleata</taxon>
        <taxon>Spirotrichea</taxon>
        <taxon>Stichotrichia</taxon>
        <taxon>Sporadotrichida</taxon>
        <taxon>Oxytrichidae</taxon>
        <taxon>Oxytrichinae</taxon>
        <taxon>Oxytricha</taxon>
    </lineage>
</organism>
<reference evidence="2" key="1">
    <citation type="journal article" date="2014" name="Cell">
        <title>The Architecture of a Scrambled Genome Reveals Massive Levels of Genomic Rearrangement during Development.</title>
        <authorList>
            <person name="Chen X."/>
            <person name="Bracht J.R."/>
            <person name="Goldman A.D."/>
            <person name="Dolzhenko E."/>
            <person name="Clay D.M."/>
            <person name="Swart E.C."/>
            <person name="Perlman D.H."/>
            <person name="Doak T.G."/>
            <person name="Stuart A."/>
            <person name="Amemiya C.T."/>
            <person name="Sebra R.P."/>
            <person name="Landweber L.F."/>
        </authorList>
    </citation>
    <scope>NUCLEOTIDE SEQUENCE [LARGE SCALE GENOMIC DNA]</scope>
    <source>
        <strain evidence="2">JRB310</strain>
    </source>
</reference>
<dbReference type="Proteomes" id="UP000053232">
    <property type="component" value="Unassembled WGS sequence"/>
</dbReference>
<accession>A0A073HX60</accession>
<gene>
    <name evidence="1" type="ORF">OXYTRIMIC_172</name>
</gene>
<evidence type="ECO:0000313" key="1">
    <source>
        <dbReference type="EMBL" id="KEJ82558.1"/>
    </source>
</evidence>
<proteinExistence type="predicted"/>
<sequence length="252" mass="28575">MPFCYPEVLLHLPIIQYNNPSDEIKEAKSTIASTWNFVSTPLPCSIGRKSIPLSLSLVVIKKLGSAIKQVSTPNFICTSGLTSSLFYLEQMRMSGALFLCQSITFNITSERITVFFTHTIQQLSSSIFPRAACLYDENFISPIFSNIFWKRYLQQLEFVAEKIKIILFCSAHKPVIDLPREQNDICSSTLSYSSVPTETRTPPYPSSKKYPLHTRTPRTLHSPVPSIPPIPPLKSLISYEIFYPRSLNRFPS</sequence>
<keyword evidence="2" id="KW-1185">Reference proteome</keyword>
<dbReference type="EMBL" id="ARYC01017122">
    <property type="protein sequence ID" value="KEJ82558.1"/>
    <property type="molecule type" value="Genomic_DNA"/>
</dbReference>
<protein>
    <submittedName>
        <fullName evidence="1">Uncharacterized protein</fullName>
    </submittedName>
</protein>
<evidence type="ECO:0000313" key="2">
    <source>
        <dbReference type="Proteomes" id="UP000053232"/>
    </source>
</evidence>
<comment type="caution">
    <text evidence="1">The sequence shown here is derived from an EMBL/GenBank/DDBJ whole genome shotgun (WGS) entry which is preliminary data.</text>
</comment>
<dbReference type="AlphaFoldDB" id="A0A073HX60"/>